<dbReference type="SUPFAM" id="SSF46689">
    <property type="entry name" value="Homeodomain-like"/>
    <property type="match status" value="1"/>
</dbReference>
<evidence type="ECO:0000313" key="7">
    <source>
        <dbReference type="EMBL" id="AGN52130.1"/>
    </source>
</evidence>
<protein>
    <submittedName>
        <fullName evidence="7">MYB-related transcription factor</fullName>
    </submittedName>
</protein>
<name>A0A059PRL6_SALMI</name>
<evidence type="ECO:0000256" key="3">
    <source>
        <dbReference type="ARBA" id="ARBA00023125"/>
    </source>
</evidence>
<dbReference type="PANTHER" id="PTHR45614:SF218">
    <property type="entry name" value="TRANSCRIPTION FACTOR MYB119-RELATED"/>
    <property type="match status" value="1"/>
</dbReference>
<dbReference type="Pfam" id="PF13921">
    <property type="entry name" value="Myb_DNA-bind_6"/>
    <property type="match status" value="1"/>
</dbReference>
<feature type="domain" description="HTH myb-type" evidence="6">
    <location>
        <begin position="69"/>
        <end position="123"/>
    </location>
</feature>
<dbReference type="PROSITE" id="PS50090">
    <property type="entry name" value="MYB_LIKE"/>
    <property type="match status" value="2"/>
</dbReference>
<dbReference type="GO" id="GO:0000978">
    <property type="term" value="F:RNA polymerase II cis-regulatory region sequence-specific DNA binding"/>
    <property type="evidence" value="ECO:0007669"/>
    <property type="project" value="TreeGrafter"/>
</dbReference>
<dbReference type="GO" id="GO:0005634">
    <property type="term" value="C:nucleus"/>
    <property type="evidence" value="ECO:0007669"/>
    <property type="project" value="UniProtKB-SubCell"/>
</dbReference>
<evidence type="ECO:0000256" key="1">
    <source>
        <dbReference type="ARBA" id="ARBA00004123"/>
    </source>
</evidence>
<dbReference type="AlphaFoldDB" id="A0A059PRL6"/>
<dbReference type="EMBL" id="KF059570">
    <property type="protein sequence ID" value="AGN52240.1"/>
    <property type="molecule type" value="Genomic_DNA"/>
</dbReference>
<reference evidence="7" key="2">
    <citation type="journal article" date="2014" name="BMC Genomics">
        <title>Genome-wide characterization and comparative analysis of R2R3-MYB transcription factors shows the complexity of MYB-associated regulatory networks in Salvia miltiorrhiza.</title>
        <authorList>
            <person name="Li C."/>
            <person name="Lu S."/>
        </authorList>
    </citation>
    <scope>NUCLEOTIDE SEQUENCE</scope>
</reference>
<dbReference type="GO" id="GO:0000981">
    <property type="term" value="F:DNA-binding transcription factor activity, RNA polymerase II-specific"/>
    <property type="evidence" value="ECO:0007669"/>
    <property type="project" value="TreeGrafter"/>
</dbReference>
<dbReference type="PROSITE" id="PS51294">
    <property type="entry name" value="HTH_MYB"/>
    <property type="match status" value="2"/>
</dbReference>
<accession>A0A059PRL6</accession>
<keyword evidence="4" id="KW-0539">Nucleus</keyword>
<dbReference type="Gene3D" id="1.10.10.60">
    <property type="entry name" value="Homeodomain-like"/>
    <property type="match status" value="2"/>
</dbReference>
<dbReference type="EMBL" id="KF059460">
    <property type="protein sequence ID" value="AGN52130.1"/>
    <property type="molecule type" value="mRNA"/>
</dbReference>
<evidence type="ECO:0000313" key="8">
    <source>
        <dbReference type="EMBL" id="AGN52240.1"/>
    </source>
</evidence>
<dbReference type="Pfam" id="PF00249">
    <property type="entry name" value="Myb_DNA-binding"/>
    <property type="match status" value="1"/>
</dbReference>
<sequence>MQLPTKCMCVAPLFHPPLASLMEGQVPYSLYPILESSDALFSSPYQLPITNPLNSHSGVDQVLTKQNEKETCYKGHWTTSQDRKLRTLVSRFGYNWSKVGRLMAPRIGKQCRERWHNNLRPPISKNIVWSDEEEMIMIEGQKRFGNRWSRIARLTPGRSENDVKNKWNKTLRRQFSSKNISTLVQNYILMNTPPPISTTTPSPLTFNQPNINAPFSFFTPPPNPNDYVTDLPLSVDDYVIDAAIPYFTFESAGDETSGNADLKMVTASEALSALNY</sequence>
<evidence type="ECO:0000256" key="4">
    <source>
        <dbReference type="ARBA" id="ARBA00023242"/>
    </source>
</evidence>
<organism evidence="7">
    <name type="scientific">Salvia miltiorrhiza</name>
    <name type="common">Chinese sage</name>
    <dbReference type="NCBI Taxonomy" id="226208"/>
    <lineage>
        <taxon>Eukaryota</taxon>
        <taxon>Viridiplantae</taxon>
        <taxon>Streptophyta</taxon>
        <taxon>Embryophyta</taxon>
        <taxon>Tracheophyta</taxon>
        <taxon>Spermatophyta</taxon>
        <taxon>Magnoliopsida</taxon>
        <taxon>eudicotyledons</taxon>
        <taxon>Gunneridae</taxon>
        <taxon>Pentapetalae</taxon>
        <taxon>asterids</taxon>
        <taxon>lamiids</taxon>
        <taxon>Lamiales</taxon>
        <taxon>Lamiaceae</taxon>
        <taxon>Nepetoideae</taxon>
        <taxon>Mentheae</taxon>
        <taxon>Salviinae</taxon>
        <taxon>Salvia</taxon>
        <taxon>Salvia incertae sedis</taxon>
    </lineage>
</organism>
<keyword evidence="3" id="KW-0238">DNA-binding</keyword>
<dbReference type="FunFam" id="1.10.10.60:FF:000010">
    <property type="entry name" value="Transcriptional activator Myb isoform A"/>
    <property type="match status" value="1"/>
</dbReference>
<dbReference type="PANTHER" id="PTHR45614">
    <property type="entry name" value="MYB PROTEIN-RELATED"/>
    <property type="match status" value="1"/>
</dbReference>
<reference evidence="8" key="1">
    <citation type="submission" date="2013-05" db="EMBL/GenBank/DDBJ databases">
        <title>Genome-wide characterization and comparative analysis of R2R3-MYB transcription factors reveals the complexity of MYB-associated regulatory networks in Salvia miltiorrhiza.</title>
        <authorList>
            <person name="Li C."/>
            <person name="Lu S."/>
        </authorList>
    </citation>
    <scope>NUCLEOTIDE SEQUENCE</scope>
</reference>
<proteinExistence type="evidence at transcript level"/>
<dbReference type="CDD" id="cd00167">
    <property type="entry name" value="SANT"/>
    <property type="match status" value="2"/>
</dbReference>
<feature type="domain" description="HTH myb-type" evidence="6">
    <location>
        <begin position="129"/>
        <end position="175"/>
    </location>
</feature>
<dbReference type="InterPro" id="IPR001005">
    <property type="entry name" value="SANT/Myb"/>
</dbReference>
<gene>
    <name evidence="7" type="primary">MYB106</name>
</gene>
<evidence type="ECO:0000259" key="5">
    <source>
        <dbReference type="PROSITE" id="PS50090"/>
    </source>
</evidence>
<dbReference type="InterPro" id="IPR009057">
    <property type="entry name" value="Homeodomain-like_sf"/>
</dbReference>
<dbReference type="InterPro" id="IPR050560">
    <property type="entry name" value="MYB_TF"/>
</dbReference>
<dbReference type="InterPro" id="IPR017930">
    <property type="entry name" value="Myb_dom"/>
</dbReference>
<evidence type="ECO:0000256" key="2">
    <source>
        <dbReference type="ARBA" id="ARBA00022737"/>
    </source>
</evidence>
<evidence type="ECO:0000259" key="6">
    <source>
        <dbReference type="PROSITE" id="PS51294"/>
    </source>
</evidence>
<dbReference type="SMART" id="SM00717">
    <property type="entry name" value="SANT"/>
    <property type="match status" value="2"/>
</dbReference>
<feature type="domain" description="Myb-like" evidence="5">
    <location>
        <begin position="129"/>
        <end position="171"/>
    </location>
</feature>
<comment type="subcellular location">
    <subcellularLocation>
        <location evidence="1">Nucleus</location>
    </subcellularLocation>
</comment>
<feature type="domain" description="Myb-like" evidence="5">
    <location>
        <begin position="69"/>
        <end position="119"/>
    </location>
</feature>
<keyword evidence="2" id="KW-0677">Repeat</keyword>